<dbReference type="EMBL" id="LBYI01000008">
    <property type="protein sequence ID" value="KKR50688.1"/>
    <property type="molecule type" value="Genomic_DNA"/>
</dbReference>
<proteinExistence type="predicted"/>
<gene>
    <name evidence="1" type="ORF">UT84_C0008G0002</name>
</gene>
<comment type="caution">
    <text evidence="1">The sequence shown here is derived from an EMBL/GenBank/DDBJ whole genome shotgun (WGS) entry which is preliminary data.</text>
</comment>
<dbReference type="AlphaFoldDB" id="A0A0G0RE55"/>
<organism evidence="1 2">
    <name type="scientific">Candidatus Curtissbacteria bacterium GW2011_GWA1_40_16</name>
    <dbReference type="NCBI Taxonomy" id="1618405"/>
    <lineage>
        <taxon>Bacteria</taxon>
        <taxon>Candidatus Curtissiibacteriota</taxon>
    </lineage>
</organism>
<dbReference type="Proteomes" id="UP000034531">
    <property type="component" value="Unassembled WGS sequence"/>
</dbReference>
<reference evidence="1 2" key="1">
    <citation type="journal article" date="2015" name="Nature">
        <title>rRNA introns, odd ribosomes, and small enigmatic genomes across a large radiation of phyla.</title>
        <authorList>
            <person name="Brown C.T."/>
            <person name="Hug L.A."/>
            <person name="Thomas B.C."/>
            <person name="Sharon I."/>
            <person name="Castelle C.J."/>
            <person name="Singh A."/>
            <person name="Wilkins M.J."/>
            <person name="Williams K.H."/>
            <person name="Banfield J.F."/>
        </authorList>
    </citation>
    <scope>NUCLEOTIDE SEQUENCE [LARGE SCALE GENOMIC DNA]</scope>
</reference>
<evidence type="ECO:0000313" key="1">
    <source>
        <dbReference type="EMBL" id="KKR50688.1"/>
    </source>
</evidence>
<name>A0A0G0RE55_9BACT</name>
<protein>
    <submittedName>
        <fullName evidence="1">Uncharacterized protein</fullName>
    </submittedName>
</protein>
<evidence type="ECO:0000313" key="2">
    <source>
        <dbReference type="Proteomes" id="UP000034531"/>
    </source>
</evidence>
<accession>A0A0G0RE55</accession>
<sequence>MEGRRLILINRENSLVGLLRNRFGIEDHFRVLIGIEVGSMKDSEQHIIGAGLQQAEVLPSIAGGDGRPEPSLSRAAMRRLIEKGREARRVEVAIDVAANGHGHSRTVKGWRNG</sequence>